<evidence type="ECO:0000256" key="3">
    <source>
        <dbReference type="ARBA" id="ARBA00022617"/>
    </source>
</evidence>
<dbReference type="InterPro" id="IPR001128">
    <property type="entry name" value="Cyt_P450"/>
</dbReference>
<keyword evidence="6 8" id="KW-0408">Iron</keyword>
<proteinExistence type="inferred from homology"/>
<organism evidence="10">
    <name type="scientific">Streptantibioticus silvisoli</name>
    <dbReference type="NCBI Taxonomy" id="2705255"/>
    <lineage>
        <taxon>Bacteria</taxon>
        <taxon>Bacillati</taxon>
        <taxon>Actinomycetota</taxon>
        <taxon>Actinomycetes</taxon>
        <taxon>Kitasatosporales</taxon>
        <taxon>Streptomycetaceae</taxon>
        <taxon>Streptantibioticus</taxon>
    </lineage>
</organism>
<comment type="similarity">
    <text evidence="2 9">Belongs to the cytochrome P450 family.</text>
</comment>
<dbReference type="Pfam" id="PF00067">
    <property type="entry name" value="p450"/>
    <property type="match status" value="1"/>
</dbReference>
<dbReference type="InterPro" id="IPR002403">
    <property type="entry name" value="Cyt_P450_E_grp-IV"/>
</dbReference>
<accession>A0AA90H5E7</accession>
<dbReference type="EMBL" id="JABXJJ020000053">
    <property type="protein sequence ID" value="MDI5973854.1"/>
    <property type="molecule type" value="Genomic_DNA"/>
</dbReference>
<dbReference type="CDD" id="cd11045">
    <property type="entry name" value="CYP136-like"/>
    <property type="match status" value="1"/>
</dbReference>
<evidence type="ECO:0000256" key="6">
    <source>
        <dbReference type="ARBA" id="ARBA00023004"/>
    </source>
</evidence>
<dbReference type="GO" id="GO:0016705">
    <property type="term" value="F:oxidoreductase activity, acting on paired donors, with incorporation or reduction of molecular oxygen"/>
    <property type="evidence" value="ECO:0007669"/>
    <property type="project" value="InterPro"/>
</dbReference>
<dbReference type="GO" id="GO:0016125">
    <property type="term" value="P:sterol metabolic process"/>
    <property type="evidence" value="ECO:0007669"/>
    <property type="project" value="TreeGrafter"/>
</dbReference>
<evidence type="ECO:0000256" key="2">
    <source>
        <dbReference type="ARBA" id="ARBA00010617"/>
    </source>
</evidence>
<dbReference type="PANTHER" id="PTHR24286:SF24">
    <property type="entry name" value="LANOSTEROL 14-ALPHA DEMETHYLASE"/>
    <property type="match status" value="1"/>
</dbReference>
<evidence type="ECO:0000256" key="1">
    <source>
        <dbReference type="ARBA" id="ARBA00001971"/>
    </source>
</evidence>
<gene>
    <name evidence="10" type="ORF">POF50_031700</name>
</gene>
<evidence type="ECO:0000313" key="10">
    <source>
        <dbReference type="EMBL" id="MDI5973854.1"/>
    </source>
</evidence>
<comment type="cofactor">
    <cofactor evidence="1 8">
        <name>heme</name>
        <dbReference type="ChEBI" id="CHEBI:30413"/>
    </cofactor>
</comment>
<protein>
    <submittedName>
        <fullName evidence="10">Cytochrome P450</fullName>
    </submittedName>
</protein>
<sequence>MKSRAPAVLAPAPPGSGLLPVPGDRGLPYVGYALHTIRDPVRLNRGRYQRYGPVSWGGFLRRRMVTVQGPDAAQAVLGNRDKAFANGPAWGFFIGPFFERGIMLLDFEEHLHHRRIMQQAFTRDRIAGYLARMNDSAAHGMSAWRPGPFPMLPHLKQLTLDMALDVFTGLDLGPSEVRRVGDAFTAAVRAGLSVVRFPVPGLRWSRGLKARNVLVDFFRQHIPAKRRDGGDDLFAALCCAQSEEGERFTDADVVNHMIFALMAAHDTTTIAMTSMAYHLARHPQWQDRCRAESRALGTDRVTPTDLAALPSLDHVMREALRLCPPVPMLPRVAVRDTAVLGHHIPAGTLVSVANFTNHRMPEHWPDPETFDPDRFSDARRHEITHQYAWFPFGGGVHKCIGLYFADAQIKAVMHQLLLSHAWSVPADYTWTLDMTTLPIPKDGLPVTLTRLTG</sequence>
<keyword evidence="7 9" id="KW-0503">Monooxygenase</keyword>
<dbReference type="SUPFAM" id="SSF48264">
    <property type="entry name" value="Cytochrome P450"/>
    <property type="match status" value="1"/>
</dbReference>
<keyword evidence="5 9" id="KW-0560">Oxidoreductase</keyword>
<evidence type="ECO:0000256" key="5">
    <source>
        <dbReference type="ARBA" id="ARBA00023002"/>
    </source>
</evidence>
<keyword evidence="4 8" id="KW-0479">Metal-binding</keyword>
<dbReference type="RefSeq" id="WP_271318189.1">
    <property type="nucleotide sequence ID" value="NZ_JABXJJ020000053.1"/>
</dbReference>
<comment type="caution">
    <text evidence="10">The sequence shown here is derived from an EMBL/GenBank/DDBJ whole genome shotgun (WGS) entry which is preliminary data.</text>
</comment>
<evidence type="ECO:0000256" key="8">
    <source>
        <dbReference type="PIRSR" id="PIRSR602403-1"/>
    </source>
</evidence>
<evidence type="ECO:0000256" key="4">
    <source>
        <dbReference type="ARBA" id="ARBA00022723"/>
    </source>
</evidence>
<dbReference type="GO" id="GO:0020037">
    <property type="term" value="F:heme binding"/>
    <property type="evidence" value="ECO:0007669"/>
    <property type="project" value="InterPro"/>
</dbReference>
<keyword evidence="3 8" id="KW-0349">Heme</keyword>
<dbReference type="InterPro" id="IPR036396">
    <property type="entry name" value="Cyt_P450_sf"/>
</dbReference>
<reference evidence="10" key="1">
    <citation type="submission" date="2023-05" db="EMBL/GenBank/DDBJ databases">
        <title>Streptantibioticus silvisoli sp. nov., acidotolerant actinomycetes 1 from pine litter.</title>
        <authorList>
            <person name="Swiecimska M."/>
            <person name="Golinska P."/>
            <person name="Sangal V."/>
            <person name="Wachnowicz B."/>
            <person name="Goodfellow M."/>
        </authorList>
    </citation>
    <scope>NUCLEOTIDE SEQUENCE</scope>
    <source>
        <strain evidence="10">SL13</strain>
    </source>
</reference>
<dbReference type="PROSITE" id="PS00086">
    <property type="entry name" value="CYTOCHROME_P450"/>
    <property type="match status" value="1"/>
</dbReference>
<dbReference type="PRINTS" id="PR00385">
    <property type="entry name" value="P450"/>
</dbReference>
<evidence type="ECO:0000256" key="7">
    <source>
        <dbReference type="ARBA" id="ARBA00023033"/>
    </source>
</evidence>
<evidence type="ECO:0000256" key="9">
    <source>
        <dbReference type="RuleBase" id="RU000461"/>
    </source>
</evidence>
<dbReference type="GO" id="GO:0005506">
    <property type="term" value="F:iron ion binding"/>
    <property type="evidence" value="ECO:0007669"/>
    <property type="project" value="InterPro"/>
</dbReference>
<dbReference type="GO" id="GO:0004497">
    <property type="term" value="F:monooxygenase activity"/>
    <property type="evidence" value="ECO:0007669"/>
    <property type="project" value="UniProtKB-KW"/>
</dbReference>
<feature type="binding site" description="axial binding residue" evidence="8">
    <location>
        <position position="399"/>
    </location>
    <ligand>
        <name>heme</name>
        <dbReference type="ChEBI" id="CHEBI:30413"/>
    </ligand>
    <ligandPart>
        <name>Fe</name>
        <dbReference type="ChEBI" id="CHEBI:18248"/>
    </ligandPart>
</feature>
<name>A0AA90H5E7_9ACTN</name>
<dbReference type="PANTHER" id="PTHR24286">
    <property type="entry name" value="CYTOCHROME P450 26"/>
    <property type="match status" value="1"/>
</dbReference>
<dbReference type="Gene3D" id="1.10.630.10">
    <property type="entry name" value="Cytochrome P450"/>
    <property type="match status" value="1"/>
</dbReference>
<dbReference type="PRINTS" id="PR00465">
    <property type="entry name" value="EP450IV"/>
</dbReference>
<dbReference type="AlphaFoldDB" id="A0AA90H5E7"/>
<dbReference type="InterPro" id="IPR017972">
    <property type="entry name" value="Cyt_P450_CS"/>
</dbReference>